<feature type="signal peptide" evidence="1">
    <location>
        <begin position="1"/>
        <end position="33"/>
    </location>
</feature>
<accession>A0A8C8Z9P8</accession>
<keyword evidence="3" id="KW-1185">Reference proteome</keyword>
<reference evidence="2" key="1">
    <citation type="submission" date="2025-08" db="UniProtKB">
        <authorList>
            <consortium name="Ensembl"/>
        </authorList>
    </citation>
    <scope>IDENTIFICATION</scope>
</reference>
<dbReference type="Proteomes" id="UP000694414">
    <property type="component" value="Unplaced"/>
</dbReference>
<protein>
    <recommendedName>
        <fullName evidence="4">Secreted protein</fullName>
    </recommendedName>
</protein>
<dbReference type="Ensembl" id="ENSPSMT00000012402.1">
    <property type="protein sequence ID" value="ENSPSMP00000010621.1"/>
    <property type="gene ID" value="ENSPSMG00000007677.1"/>
</dbReference>
<feature type="chain" id="PRO_5034676008" description="Secreted protein" evidence="1">
    <location>
        <begin position="34"/>
        <end position="58"/>
    </location>
</feature>
<organism evidence="2 3">
    <name type="scientific">Prolemur simus</name>
    <name type="common">Greater bamboo lemur</name>
    <name type="synonym">Hapalemur simus</name>
    <dbReference type="NCBI Taxonomy" id="1328070"/>
    <lineage>
        <taxon>Eukaryota</taxon>
        <taxon>Metazoa</taxon>
        <taxon>Chordata</taxon>
        <taxon>Craniata</taxon>
        <taxon>Vertebrata</taxon>
        <taxon>Euteleostomi</taxon>
        <taxon>Mammalia</taxon>
        <taxon>Eutheria</taxon>
        <taxon>Euarchontoglires</taxon>
        <taxon>Primates</taxon>
        <taxon>Strepsirrhini</taxon>
        <taxon>Lemuriformes</taxon>
        <taxon>Lemuridae</taxon>
        <taxon>Prolemur</taxon>
    </lineage>
</organism>
<sequence>MVFNTTTRCFNFVLCCFFNHSFCLFACINQTQGNIMMSPRPMGREIKPVRATSHPYSR</sequence>
<proteinExistence type="predicted"/>
<evidence type="ECO:0008006" key="4">
    <source>
        <dbReference type="Google" id="ProtNLM"/>
    </source>
</evidence>
<evidence type="ECO:0000256" key="1">
    <source>
        <dbReference type="SAM" id="SignalP"/>
    </source>
</evidence>
<reference evidence="2" key="2">
    <citation type="submission" date="2025-09" db="UniProtKB">
        <authorList>
            <consortium name="Ensembl"/>
        </authorList>
    </citation>
    <scope>IDENTIFICATION</scope>
</reference>
<dbReference type="AlphaFoldDB" id="A0A8C8Z9P8"/>
<name>A0A8C8Z9P8_PROSS</name>
<evidence type="ECO:0000313" key="3">
    <source>
        <dbReference type="Proteomes" id="UP000694414"/>
    </source>
</evidence>
<evidence type="ECO:0000313" key="2">
    <source>
        <dbReference type="Ensembl" id="ENSPSMP00000010621.1"/>
    </source>
</evidence>
<keyword evidence="1" id="KW-0732">Signal</keyword>